<dbReference type="SUPFAM" id="SSF141868">
    <property type="entry name" value="EAL domain-like"/>
    <property type="match status" value="1"/>
</dbReference>
<dbReference type="InterPro" id="IPR035919">
    <property type="entry name" value="EAL_sf"/>
</dbReference>
<proteinExistence type="predicted"/>
<protein>
    <recommendedName>
        <fullName evidence="1">EAL domain-containing protein</fullName>
    </recommendedName>
</protein>
<gene>
    <name evidence="2" type="ORF">METZ01_LOCUS392244</name>
</gene>
<evidence type="ECO:0000259" key="1">
    <source>
        <dbReference type="PROSITE" id="PS50883"/>
    </source>
</evidence>
<dbReference type="EMBL" id="UINC01147836">
    <property type="protein sequence ID" value="SVD39390.1"/>
    <property type="molecule type" value="Genomic_DNA"/>
</dbReference>
<dbReference type="Pfam" id="PF00563">
    <property type="entry name" value="EAL"/>
    <property type="match status" value="1"/>
</dbReference>
<dbReference type="Gene3D" id="3.20.20.450">
    <property type="entry name" value="EAL domain"/>
    <property type="match status" value="1"/>
</dbReference>
<sequence length="196" mass="22585">MDRQQQHLDYLFRSLQHHPSPYLIYEMDGSIKWANLAANYIFRMENLSDLTIKKIDTEEGVSKISNKDRIALSYETPVEVQLRNISFFIRTRVHLIPVEKSEGFLLIEVLCPSREGLEALQQTIACIEFDRIDLAYQKQVNLKTGKVTGIEALLRMRDEEGNIIPNDELIPQIEGESLFSLVVLASLVKLSEFFKV</sequence>
<feature type="non-terminal residue" evidence="2">
    <location>
        <position position="1"/>
    </location>
</feature>
<dbReference type="AlphaFoldDB" id="A0A382UYW5"/>
<feature type="non-terminal residue" evidence="2">
    <location>
        <position position="196"/>
    </location>
</feature>
<dbReference type="InterPro" id="IPR001633">
    <property type="entry name" value="EAL_dom"/>
</dbReference>
<dbReference type="PROSITE" id="PS50883">
    <property type="entry name" value="EAL"/>
    <property type="match status" value="1"/>
</dbReference>
<name>A0A382UYW5_9ZZZZ</name>
<reference evidence="2" key="1">
    <citation type="submission" date="2018-05" db="EMBL/GenBank/DDBJ databases">
        <authorList>
            <person name="Lanie J.A."/>
            <person name="Ng W.-L."/>
            <person name="Kazmierczak K.M."/>
            <person name="Andrzejewski T.M."/>
            <person name="Davidsen T.M."/>
            <person name="Wayne K.J."/>
            <person name="Tettelin H."/>
            <person name="Glass J.I."/>
            <person name="Rusch D."/>
            <person name="Podicherti R."/>
            <person name="Tsui H.-C.T."/>
            <person name="Winkler M.E."/>
        </authorList>
    </citation>
    <scope>NUCLEOTIDE SEQUENCE</scope>
</reference>
<evidence type="ECO:0000313" key="2">
    <source>
        <dbReference type="EMBL" id="SVD39390.1"/>
    </source>
</evidence>
<feature type="domain" description="EAL" evidence="1">
    <location>
        <begin position="113"/>
        <end position="196"/>
    </location>
</feature>
<organism evidence="2">
    <name type="scientific">marine metagenome</name>
    <dbReference type="NCBI Taxonomy" id="408172"/>
    <lineage>
        <taxon>unclassified sequences</taxon>
        <taxon>metagenomes</taxon>
        <taxon>ecological metagenomes</taxon>
    </lineage>
</organism>
<accession>A0A382UYW5</accession>